<feature type="region of interest" description="Disordered" evidence="8">
    <location>
        <begin position="647"/>
        <end position="668"/>
    </location>
</feature>
<dbReference type="PANTHER" id="PTHR18866">
    <property type="entry name" value="CARBOXYLASE:PYRUVATE/ACETYL-COA/PROPIONYL-COA CARBOXYLASE"/>
    <property type="match status" value="1"/>
</dbReference>
<dbReference type="PANTHER" id="PTHR18866:SF126">
    <property type="entry name" value="BIOTIN CARBOXYLASE"/>
    <property type="match status" value="1"/>
</dbReference>
<evidence type="ECO:0000256" key="7">
    <source>
        <dbReference type="PROSITE-ProRule" id="PRU00409"/>
    </source>
</evidence>
<keyword evidence="2" id="KW-0436">Ligase</keyword>
<comment type="catalytic activity">
    <reaction evidence="6">
        <text>N(6)-biotinyl-L-lysyl-[protein] + hydrogencarbonate + ATP = N(6)-carboxybiotinyl-L-lysyl-[protein] + ADP + phosphate + H(+)</text>
        <dbReference type="Rhea" id="RHEA:13501"/>
        <dbReference type="Rhea" id="RHEA-COMP:10505"/>
        <dbReference type="Rhea" id="RHEA-COMP:10506"/>
        <dbReference type="ChEBI" id="CHEBI:15378"/>
        <dbReference type="ChEBI" id="CHEBI:17544"/>
        <dbReference type="ChEBI" id="CHEBI:30616"/>
        <dbReference type="ChEBI" id="CHEBI:43474"/>
        <dbReference type="ChEBI" id="CHEBI:83144"/>
        <dbReference type="ChEBI" id="CHEBI:83145"/>
        <dbReference type="ChEBI" id="CHEBI:456216"/>
        <dbReference type="EC" id="6.3.4.14"/>
    </reaction>
    <physiologicalReaction direction="left-to-right" evidence="6">
        <dbReference type="Rhea" id="RHEA:13502"/>
    </physiologicalReaction>
</comment>
<dbReference type="InterPro" id="IPR011761">
    <property type="entry name" value="ATP-grasp"/>
</dbReference>
<evidence type="ECO:0000256" key="1">
    <source>
        <dbReference type="ARBA" id="ARBA00001953"/>
    </source>
</evidence>
<evidence type="ECO:0000256" key="8">
    <source>
        <dbReference type="SAM" id="MobiDB-lite"/>
    </source>
</evidence>
<evidence type="ECO:0000259" key="9">
    <source>
        <dbReference type="PROSITE" id="PS50968"/>
    </source>
</evidence>
<feature type="domain" description="ATP-grasp" evidence="10">
    <location>
        <begin position="107"/>
        <end position="307"/>
    </location>
</feature>
<evidence type="ECO:0000256" key="5">
    <source>
        <dbReference type="ARBA" id="ARBA00023267"/>
    </source>
</evidence>
<dbReference type="InterPro" id="IPR005481">
    <property type="entry name" value="BC-like_N"/>
</dbReference>
<dbReference type="Gene3D" id="3.30.470.20">
    <property type="entry name" value="ATP-grasp fold, B domain"/>
    <property type="match status" value="1"/>
</dbReference>
<feature type="compositionally biased region" description="Low complexity" evidence="8">
    <location>
        <begin position="650"/>
        <end position="661"/>
    </location>
</feature>
<evidence type="ECO:0000256" key="4">
    <source>
        <dbReference type="ARBA" id="ARBA00022840"/>
    </source>
</evidence>
<dbReference type="GO" id="GO:0005524">
    <property type="term" value="F:ATP binding"/>
    <property type="evidence" value="ECO:0007669"/>
    <property type="project" value="UniProtKB-UniRule"/>
</dbReference>
<dbReference type="InterPro" id="IPR001882">
    <property type="entry name" value="Biotin_BS"/>
</dbReference>
<proteinExistence type="predicted"/>
<dbReference type="InterPro" id="IPR005479">
    <property type="entry name" value="CPAse_ATP-bd"/>
</dbReference>
<comment type="cofactor">
    <cofactor evidence="1">
        <name>biotin</name>
        <dbReference type="ChEBI" id="CHEBI:57586"/>
    </cofactor>
</comment>
<dbReference type="PROSITE" id="PS00188">
    <property type="entry name" value="BIOTIN"/>
    <property type="match status" value="1"/>
</dbReference>
<feature type="domain" description="Lipoyl-binding" evidence="9">
    <location>
        <begin position="566"/>
        <end position="647"/>
    </location>
</feature>
<dbReference type="EMBL" id="CM001466">
    <property type="protein sequence ID" value="EHY87133.1"/>
    <property type="molecule type" value="Genomic_DNA"/>
</dbReference>
<dbReference type="FunFam" id="3.40.50.20:FF:000010">
    <property type="entry name" value="Propionyl-CoA carboxylase subunit alpha"/>
    <property type="match status" value="1"/>
</dbReference>
<sequence length="668" mass="70825">MITNLLVANRGEIALRIFRTCRERGVGTVAVYSDADTHALHAEAADAAVRLPGDTPADTYLRVDSVVAAALAAGADAVHPGYGFLSESAEFARAVLDAGLTWIGPSPESIALMGSKVASKRVVAQAGVPVLAELDPDELTDDALPVLVKASAGGGGRGMRVVHRRADLAAAVTAARAEAASAFGDATVFCERYVERGRHIEVQVLADTHGTVWAVGERECSIQRRHQKVIEEAPSGVDEKLRRALFAAAESVCRAVDYVGAGTVEFLVTDDGEFFFLEMNTRLQVEHPVTECVTGLDLVAWQLRIAEGEALPPEPPEARGHAIEARLYAEDPRADWRPGSGTLHRFAVRDVRAEFTVPDRHGIRLDSGVGDGTTVGVHYDPMLAKVIAWGPDRRATARMLAGALEAARLHGLVTNRDLLVAVLRHPAFLAGDTHTDFLDRHAAEVLDAGASEDTVRLSVLAAALADAAHNRARARVLASLPAGWRNVPSAPHTKSYRHGGVEHVVRYTATRSGFVPEDRADVTVESATPERVLLTVGGVRRAFDVCRYPDLVTVDSPQGFVGLTPVPRFGDPAAELAEGSLTAPMPGAVARVAVAVGDEVRAGQPLLWLEAMKMEHRVAAPVDGVVTELAVAPGTQVEQGAVLAVVTPKASPEPTDTTDPADTAKEPA</sequence>
<feature type="domain" description="Biotin carboxylation" evidence="11">
    <location>
        <begin position="1"/>
        <end position="443"/>
    </location>
</feature>
<dbReference type="InterPro" id="IPR011054">
    <property type="entry name" value="Rudment_hybrid_motif"/>
</dbReference>
<evidence type="ECO:0000259" key="11">
    <source>
        <dbReference type="PROSITE" id="PS50979"/>
    </source>
</evidence>
<dbReference type="SUPFAM" id="SSF51230">
    <property type="entry name" value="Single hybrid motif"/>
    <property type="match status" value="1"/>
</dbReference>
<organism evidence="12 13">
    <name type="scientific">Saccharomonospora azurea NA-128</name>
    <dbReference type="NCBI Taxonomy" id="882081"/>
    <lineage>
        <taxon>Bacteria</taxon>
        <taxon>Bacillati</taxon>
        <taxon>Actinomycetota</taxon>
        <taxon>Actinomycetes</taxon>
        <taxon>Pseudonocardiales</taxon>
        <taxon>Pseudonocardiaceae</taxon>
        <taxon>Saccharomonospora</taxon>
    </lineage>
</organism>
<dbReference type="SUPFAM" id="SSF52440">
    <property type="entry name" value="PreATP-grasp domain"/>
    <property type="match status" value="1"/>
</dbReference>
<dbReference type="Pfam" id="PF21139">
    <property type="entry name" value="BT_MCC_alpha"/>
    <property type="match status" value="1"/>
</dbReference>
<dbReference type="PROSITE" id="PS50968">
    <property type="entry name" value="BIOTINYL_LIPOYL"/>
    <property type="match status" value="1"/>
</dbReference>
<keyword evidence="5" id="KW-0092">Biotin</keyword>
<evidence type="ECO:0000256" key="6">
    <source>
        <dbReference type="ARBA" id="ARBA00048501"/>
    </source>
</evidence>
<dbReference type="InterPro" id="IPR005482">
    <property type="entry name" value="Biotin_COase_C"/>
</dbReference>
<evidence type="ECO:0000313" key="13">
    <source>
        <dbReference type="Proteomes" id="UP000004705"/>
    </source>
</evidence>
<dbReference type="InterPro" id="IPR011053">
    <property type="entry name" value="Single_hybrid_motif"/>
</dbReference>
<dbReference type="Pfam" id="PF02785">
    <property type="entry name" value="Biotin_carb_C"/>
    <property type="match status" value="1"/>
</dbReference>
<keyword evidence="4 7" id="KW-0067">ATP-binding</keyword>
<dbReference type="SUPFAM" id="SSF56059">
    <property type="entry name" value="Glutathione synthetase ATP-binding domain-like"/>
    <property type="match status" value="1"/>
</dbReference>
<accession>H8G579</accession>
<dbReference type="FunFam" id="2.40.50.100:FF:000003">
    <property type="entry name" value="Acetyl-CoA carboxylase biotin carboxyl carrier protein"/>
    <property type="match status" value="1"/>
</dbReference>
<dbReference type="Pfam" id="PF00364">
    <property type="entry name" value="Biotin_lipoyl"/>
    <property type="match status" value="1"/>
</dbReference>
<dbReference type="GO" id="GO:0004075">
    <property type="term" value="F:biotin carboxylase activity"/>
    <property type="evidence" value="ECO:0007669"/>
    <property type="project" value="UniProtKB-EC"/>
</dbReference>
<dbReference type="Gene3D" id="2.40.50.100">
    <property type="match status" value="1"/>
</dbReference>
<dbReference type="PROSITE" id="PS50975">
    <property type="entry name" value="ATP_GRASP"/>
    <property type="match status" value="1"/>
</dbReference>
<dbReference type="GO" id="GO:0046872">
    <property type="term" value="F:metal ion binding"/>
    <property type="evidence" value="ECO:0007669"/>
    <property type="project" value="InterPro"/>
</dbReference>
<evidence type="ECO:0000256" key="3">
    <source>
        <dbReference type="ARBA" id="ARBA00022741"/>
    </source>
</evidence>
<name>H8G579_9PSEU</name>
<dbReference type="InterPro" id="IPR011764">
    <property type="entry name" value="Biotin_carboxylation_dom"/>
</dbReference>
<dbReference type="Pfam" id="PF02786">
    <property type="entry name" value="CPSase_L_D2"/>
    <property type="match status" value="1"/>
</dbReference>
<dbReference type="InterPro" id="IPR000089">
    <property type="entry name" value="Biotin_lipoyl"/>
</dbReference>
<dbReference type="AlphaFoldDB" id="H8G579"/>
<dbReference type="SMART" id="SM00878">
    <property type="entry name" value="Biotin_carb_C"/>
    <property type="match status" value="1"/>
</dbReference>
<dbReference type="OrthoDB" id="4435847at2"/>
<evidence type="ECO:0000259" key="10">
    <source>
        <dbReference type="PROSITE" id="PS50975"/>
    </source>
</evidence>
<dbReference type="InterPro" id="IPR016185">
    <property type="entry name" value="PreATP-grasp_dom_sf"/>
</dbReference>
<gene>
    <name evidence="12" type="ORF">SacazDRAFT_00145</name>
</gene>
<dbReference type="InterPro" id="IPR050856">
    <property type="entry name" value="Biotin_carboxylase_complex"/>
</dbReference>
<dbReference type="PROSITE" id="PS50979">
    <property type="entry name" value="BC"/>
    <property type="match status" value="1"/>
</dbReference>
<dbReference type="RefSeq" id="WP_005437683.1">
    <property type="nucleotide sequence ID" value="NZ_CM001466.1"/>
</dbReference>
<dbReference type="HOGENOM" id="CLU_000395_3_3_11"/>
<dbReference type="InterPro" id="IPR048429">
    <property type="entry name" value="MCC_alpha_BT"/>
</dbReference>
<dbReference type="PROSITE" id="PS00867">
    <property type="entry name" value="CPSASE_2"/>
    <property type="match status" value="1"/>
</dbReference>
<dbReference type="Proteomes" id="UP000004705">
    <property type="component" value="Chromosome"/>
</dbReference>
<dbReference type="SUPFAM" id="SSF51246">
    <property type="entry name" value="Rudiment single hybrid motif"/>
    <property type="match status" value="1"/>
</dbReference>
<reference evidence="12 13" key="1">
    <citation type="journal article" date="2012" name="Stand. Genomic Sci.">
        <title>Genome sequence of the soil bacterium Saccharomonospora azurea type strain (NA-128(T)).</title>
        <authorList>
            <person name="Klenk H.P."/>
            <person name="Held B."/>
            <person name="Lucas S."/>
            <person name="Lapidus A."/>
            <person name="Copeland A."/>
            <person name="Hammon N."/>
            <person name="Pitluck S."/>
            <person name="Goodwin L.A."/>
            <person name="Han C."/>
            <person name="Tapia R."/>
            <person name="Brambilla E.M."/>
            <person name="Potter G."/>
            <person name="Land M."/>
            <person name="Ivanova N."/>
            <person name="Rohde M."/>
            <person name="Goker M."/>
            <person name="Detter J.C."/>
            <person name="Kyrpides N.C."/>
            <person name="Woyke T."/>
        </authorList>
    </citation>
    <scope>NUCLEOTIDE SEQUENCE [LARGE SCALE GENOMIC DNA]</scope>
    <source>
        <strain evidence="12 13">NA-128</strain>
    </source>
</reference>
<dbReference type="Pfam" id="PF00289">
    <property type="entry name" value="Biotin_carb_N"/>
    <property type="match status" value="1"/>
</dbReference>
<protein>
    <submittedName>
        <fullName evidence="12">Acetyl/propionyl-CoA carboxylase, alpha subunit</fullName>
    </submittedName>
</protein>
<keyword evidence="13" id="KW-1185">Reference proteome</keyword>
<dbReference type="CDD" id="cd06850">
    <property type="entry name" value="biotinyl_domain"/>
    <property type="match status" value="1"/>
</dbReference>
<keyword evidence="3 7" id="KW-0547">Nucleotide-binding</keyword>
<evidence type="ECO:0000313" key="12">
    <source>
        <dbReference type="EMBL" id="EHY87133.1"/>
    </source>
</evidence>
<evidence type="ECO:0000256" key="2">
    <source>
        <dbReference type="ARBA" id="ARBA00022598"/>
    </source>
</evidence>